<dbReference type="PANTHER" id="PTHR23020:SF41">
    <property type="entry name" value="AMINOGLYCOSIDE PHOSPHOTRANSFERASE DOMAIN-CONTAINING PROTEIN"/>
    <property type="match status" value="1"/>
</dbReference>
<dbReference type="PANTHER" id="PTHR23020">
    <property type="entry name" value="UNCHARACTERIZED NUCLEAR HORMONE RECEPTOR-RELATED"/>
    <property type="match status" value="1"/>
</dbReference>
<comment type="caution">
    <text evidence="2">The sequence shown here is derived from an EMBL/GenBank/DDBJ whole genome shotgun (WGS) entry which is preliminary data.</text>
</comment>
<dbReference type="InterPro" id="IPR011009">
    <property type="entry name" value="Kinase-like_dom_sf"/>
</dbReference>
<protein>
    <recommendedName>
        <fullName evidence="1">CHK kinase-like domain-containing protein</fullName>
    </recommendedName>
</protein>
<dbReference type="InterPro" id="IPR004119">
    <property type="entry name" value="EcKL"/>
</dbReference>
<gene>
    <name evidence="2" type="ORF">LCGC14_0632320</name>
</gene>
<evidence type="ECO:0000313" key="2">
    <source>
        <dbReference type="EMBL" id="KKN50464.1"/>
    </source>
</evidence>
<dbReference type="Pfam" id="PF02958">
    <property type="entry name" value="EcKL"/>
    <property type="match status" value="1"/>
</dbReference>
<reference evidence="2" key="1">
    <citation type="journal article" date="2015" name="Nature">
        <title>Complex archaea that bridge the gap between prokaryotes and eukaryotes.</title>
        <authorList>
            <person name="Spang A."/>
            <person name="Saw J.H."/>
            <person name="Jorgensen S.L."/>
            <person name="Zaremba-Niedzwiedzka K."/>
            <person name="Martijn J."/>
            <person name="Lind A.E."/>
            <person name="van Eijk R."/>
            <person name="Schleper C."/>
            <person name="Guy L."/>
            <person name="Ettema T.J."/>
        </authorList>
    </citation>
    <scope>NUCLEOTIDE SEQUENCE</scope>
</reference>
<dbReference type="InterPro" id="IPR052961">
    <property type="entry name" value="Oxido-Kinase-like_Enzymes"/>
</dbReference>
<dbReference type="SUPFAM" id="SSF56112">
    <property type="entry name" value="Protein kinase-like (PK-like)"/>
    <property type="match status" value="1"/>
</dbReference>
<sequence>MFDQDNITPEWLTSVLRNNGFLEQSTIIKVHITQTKKGVSSLFFFEITPSNSVVLEKISKNMVLKFNEFSNEGRFYRFIKDITIDLPIPKCYNLKELEQKEYHCLLLDDLSGTHEDVGNIIPPSKSQCEMAINSLAKIHATFWDHSDLEKIVLNENTIAYMLIKSKKKFPRILKRVFEFLDDKISEDRKRIYSIVSSQFPDIKLNRLNLRKHLTLTHGDAWLGNFLFPKKNNNYPYNKYNQVNIIDWESCSVGFGPNDLAHMIGLNWNPERRKSLEHDLVKYYHEELTKNGIQDYSWENCWHDYRLGIIGELLTPIIFCYWKLPPRMWQHTLEYSYQSFKDLKCLDIIREGSLKY</sequence>
<feature type="domain" description="CHK kinase-like" evidence="1">
    <location>
        <begin position="105"/>
        <end position="293"/>
    </location>
</feature>
<dbReference type="Gene3D" id="3.90.1200.10">
    <property type="match status" value="1"/>
</dbReference>
<dbReference type="SMART" id="SM00587">
    <property type="entry name" value="CHK"/>
    <property type="match status" value="1"/>
</dbReference>
<proteinExistence type="predicted"/>
<accession>A0A0F9R6U0</accession>
<dbReference type="EMBL" id="LAZR01001112">
    <property type="protein sequence ID" value="KKN50464.1"/>
    <property type="molecule type" value="Genomic_DNA"/>
</dbReference>
<organism evidence="2">
    <name type="scientific">marine sediment metagenome</name>
    <dbReference type="NCBI Taxonomy" id="412755"/>
    <lineage>
        <taxon>unclassified sequences</taxon>
        <taxon>metagenomes</taxon>
        <taxon>ecological metagenomes</taxon>
    </lineage>
</organism>
<name>A0A0F9R6U0_9ZZZZ</name>
<dbReference type="InterPro" id="IPR015897">
    <property type="entry name" value="CHK_kinase-like"/>
</dbReference>
<dbReference type="AlphaFoldDB" id="A0A0F9R6U0"/>
<evidence type="ECO:0000259" key="1">
    <source>
        <dbReference type="SMART" id="SM00587"/>
    </source>
</evidence>